<dbReference type="InterPro" id="IPR041698">
    <property type="entry name" value="Methyltransf_25"/>
</dbReference>
<evidence type="ECO:0000313" key="4">
    <source>
        <dbReference type="EMBL" id="PXX58147.1"/>
    </source>
</evidence>
<accession>A0A318KF23</accession>
<dbReference type="Gene3D" id="3.40.50.150">
    <property type="entry name" value="Vaccinia Virus protein VP39"/>
    <property type="match status" value="1"/>
</dbReference>
<dbReference type="PANTHER" id="PTHR43861">
    <property type="entry name" value="TRANS-ACONITATE 2-METHYLTRANSFERASE-RELATED"/>
    <property type="match status" value="1"/>
</dbReference>
<dbReference type="Pfam" id="PF13649">
    <property type="entry name" value="Methyltransf_25"/>
    <property type="match status" value="1"/>
</dbReference>
<evidence type="ECO:0000256" key="1">
    <source>
        <dbReference type="ARBA" id="ARBA00022603"/>
    </source>
</evidence>
<dbReference type="RefSeq" id="WP_040742703.1">
    <property type="nucleotide sequence ID" value="NZ_QJKF01000015.1"/>
</dbReference>
<dbReference type="Proteomes" id="UP000247569">
    <property type="component" value="Unassembled WGS sequence"/>
</dbReference>
<evidence type="ECO:0000259" key="3">
    <source>
        <dbReference type="Pfam" id="PF13649"/>
    </source>
</evidence>
<keyword evidence="5" id="KW-1185">Reference proteome</keyword>
<dbReference type="InterPro" id="IPR029063">
    <property type="entry name" value="SAM-dependent_MTases_sf"/>
</dbReference>
<keyword evidence="1 4" id="KW-0489">Methyltransferase</keyword>
<name>A0A318KF23_9NOCA</name>
<sequence length="248" mass="27697">MSPTTTTALAWIERWDRQQDSALPDRETLFTVITDAVASAVGRPDPIVIDLACGPGSLGARIHRRLPAARIIGVDADPVLLDLARAAHDFEFVDHNLDDPEWVAALHLSEPADAIVSTTALHWLRTNTLARVYTEAATLLRPGGLLLNGDDMIAASPVIDRLDLEITRRRMEHAQPADDWQTWWTEIEADPELATATADRRTRTWHRPETHEPPLDLHLNLLREAGFRDVGQIWQYGRSRVIAAIKSP</sequence>
<dbReference type="GO" id="GO:0032259">
    <property type="term" value="P:methylation"/>
    <property type="evidence" value="ECO:0007669"/>
    <property type="project" value="UniProtKB-KW"/>
</dbReference>
<dbReference type="SUPFAM" id="SSF53335">
    <property type="entry name" value="S-adenosyl-L-methionine-dependent methyltransferases"/>
    <property type="match status" value="1"/>
</dbReference>
<comment type="caution">
    <text evidence="4">The sequence shown here is derived from an EMBL/GenBank/DDBJ whole genome shotgun (WGS) entry which is preliminary data.</text>
</comment>
<dbReference type="CDD" id="cd02440">
    <property type="entry name" value="AdoMet_MTases"/>
    <property type="match status" value="1"/>
</dbReference>
<feature type="domain" description="Methyltransferase" evidence="3">
    <location>
        <begin position="48"/>
        <end position="144"/>
    </location>
</feature>
<dbReference type="OrthoDB" id="3382693at2"/>
<evidence type="ECO:0000313" key="5">
    <source>
        <dbReference type="Proteomes" id="UP000247569"/>
    </source>
</evidence>
<dbReference type="EMBL" id="QJKF01000015">
    <property type="protein sequence ID" value="PXX58147.1"/>
    <property type="molecule type" value="Genomic_DNA"/>
</dbReference>
<protein>
    <submittedName>
        <fullName evidence="4">Methyltransferase family protein</fullName>
    </submittedName>
</protein>
<dbReference type="AlphaFoldDB" id="A0A318KF23"/>
<evidence type="ECO:0000256" key="2">
    <source>
        <dbReference type="ARBA" id="ARBA00022679"/>
    </source>
</evidence>
<reference evidence="4 5" key="1">
    <citation type="submission" date="2018-05" db="EMBL/GenBank/DDBJ databases">
        <title>Genomic Encyclopedia of Type Strains, Phase IV (KMG-IV): sequencing the most valuable type-strain genomes for metagenomic binning, comparative biology and taxonomic classification.</title>
        <authorList>
            <person name="Goeker M."/>
        </authorList>
    </citation>
    <scope>NUCLEOTIDE SEQUENCE [LARGE SCALE GENOMIC DNA]</scope>
    <source>
        <strain evidence="4 5">DSM 44704</strain>
    </source>
</reference>
<proteinExistence type="predicted"/>
<organism evidence="4 5">
    <name type="scientific">Nocardia tenerifensis</name>
    <dbReference type="NCBI Taxonomy" id="228006"/>
    <lineage>
        <taxon>Bacteria</taxon>
        <taxon>Bacillati</taxon>
        <taxon>Actinomycetota</taxon>
        <taxon>Actinomycetes</taxon>
        <taxon>Mycobacteriales</taxon>
        <taxon>Nocardiaceae</taxon>
        <taxon>Nocardia</taxon>
    </lineage>
</organism>
<dbReference type="GO" id="GO:0008168">
    <property type="term" value="F:methyltransferase activity"/>
    <property type="evidence" value="ECO:0007669"/>
    <property type="project" value="UniProtKB-KW"/>
</dbReference>
<keyword evidence="2 4" id="KW-0808">Transferase</keyword>
<dbReference type="PANTHER" id="PTHR43861:SF1">
    <property type="entry name" value="TRANS-ACONITATE 2-METHYLTRANSFERASE"/>
    <property type="match status" value="1"/>
</dbReference>
<gene>
    <name evidence="4" type="ORF">DFR70_115120</name>
</gene>